<proteinExistence type="predicted"/>
<protein>
    <submittedName>
        <fullName evidence="3">Uncharacterized protein</fullName>
    </submittedName>
</protein>
<dbReference type="EMBL" id="CAFZ01000199">
    <property type="protein sequence ID" value="CCA73050.1"/>
    <property type="molecule type" value="Genomic_DNA"/>
</dbReference>
<name>G4TP07_SERID</name>
<dbReference type="OrthoDB" id="3199670at2759"/>
<evidence type="ECO:0000313" key="3">
    <source>
        <dbReference type="EMBL" id="CCA73050.1"/>
    </source>
</evidence>
<keyword evidence="1" id="KW-0175">Coiled coil</keyword>
<evidence type="ECO:0000313" key="4">
    <source>
        <dbReference type="Proteomes" id="UP000007148"/>
    </source>
</evidence>
<feature type="region of interest" description="Disordered" evidence="2">
    <location>
        <begin position="34"/>
        <end position="57"/>
    </location>
</feature>
<feature type="coiled-coil region" evidence="1">
    <location>
        <begin position="130"/>
        <end position="185"/>
    </location>
</feature>
<feature type="compositionally biased region" description="Polar residues" evidence="2">
    <location>
        <begin position="431"/>
        <end position="443"/>
    </location>
</feature>
<sequence length="586" mass="63823">MSEHNVKWKQQLADSRDAFEAKVDVILRSLLNEMSGGTSTTEKPPERSEAATQTEPEVSNMQLVVSLSPVVTTSDSGTLVDQKDEASRDILHRLRESMPEGEEALRATIAVTYSILIQQKSTIRSFEQSLVSLRDENSVLVKRLEAKEAENRKYQAAQETHEITTNRLTAELKKAGREVETLRKSIGEFHIPASPLFQSVKDAVLRDMRGEKSVSPRILSHPLQLTEDLPEARPVKRPRTNSRDPSTSLVIDTEIAHRPHQPATVHSAPIIPGRPLDTQMQNMFPNHPSAPPRPTYTNQSHPANAPPQMPAQMVHPHLNLRGRGHRPSRSLSLDVHPNPHFQPPLPTQGPQSSMLLYTVQQSIPPNGNGQPQITAIPYGWKPPSASPAGPVIPIRFSHPPPPLPVTIEDRSSTLLSMPPPSQQMHAPQPQPRSANQSPATQPPLSLVGRSPSSHSRNLEGSIEGAVPMNRSQANSSSNPTSGVGSTGSAVNPVSGPSFPRLPTRPGPPKVVPIEMSNPKARRLCEALWDLTEVDNVLAGRCKTCGLTGQIIGSFGDALQHSANSHLAQFDDAYVTCIEGQSNSKTS</sequence>
<reference evidence="3 4" key="1">
    <citation type="journal article" date="2011" name="PLoS Pathog.">
        <title>Endophytic Life Strategies Decoded by Genome and Transcriptome Analyses of the Mutualistic Root Symbiont Piriformospora indica.</title>
        <authorList>
            <person name="Zuccaro A."/>
            <person name="Lahrmann U."/>
            <person name="Guldener U."/>
            <person name="Langen G."/>
            <person name="Pfiffi S."/>
            <person name="Biedenkopf D."/>
            <person name="Wong P."/>
            <person name="Samans B."/>
            <person name="Grimm C."/>
            <person name="Basiewicz M."/>
            <person name="Murat C."/>
            <person name="Martin F."/>
            <person name="Kogel K.H."/>
        </authorList>
    </citation>
    <scope>NUCLEOTIDE SEQUENCE [LARGE SCALE GENOMIC DNA]</scope>
    <source>
        <strain evidence="3 4">DSM 11827</strain>
    </source>
</reference>
<dbReference type="HOGENOM" id="CLU_465475_0_0_1"/>
<feature type="region of interest" description="Disordered" evidence="2">
    <location>
        <begin position="391"/>
        <end position="514"/>
    </location>
</feature>
<organism evidence="3 4">
    <name type="scientific">Serendipita indica (strain DSM 11827)</name>
    <name type="common">Root endophyte fungus</name>
    <name type="synonym">Piriformospora indica</name>
    <dbReference type="NCBI Taxonomy" id="1109443"/>
    <lineage>
        <taxon>Eukaryota</taxon>
        <taxon>Fungi</taxon>
        <taxon>Dikarya</taxon>
        <taxon>Basidiomycota</taxon>
        <taxon>Agaricomycotina</taxon>
        <taxon>Agaricomycetes</taxon>
        <taxon>Sebacinales</taxon>
        <taxon>Serendipitaceae</taxon>
        <taxon>Serendipita</taxon>
    </lineage>
</organism>
<gene>
    <name evidence="3" type="ORF">PIIN_07005</name>
</gene>
<feature type="compositionally biased region" description="Polar residues" evidence="2">
    <location>
        <begin position="469"/>
        <end position="491"/>
    </location>
</feature>
<keyword evidence="4" id="KW-1185">Reference proteome</keyword>
<accession>G4TP07</accession>
<comment type="caution">
    <text evidence="3">The sequence shown here is derived from an EMBL/GenBank/DDBJ whole genome shotgun (WGS) entry which is preliminary data.</text>
</comment>
<feature type="region of interest" description="Disordered" evidence="2">
    <location>
        <begin position="226"/>
        <end position="246"/>
    </location>
</feature>
<evidence type="ECO:0000256" key="2">
    <source>
        <dbReference type="SAM" id="MobiDB-lite"/>
    </source>
</evidence>
<evidence type="ECO:0000256" key="1">
    <source>
        <dbReference type="SAM" id="Coils"/>
    </source>
</evidence>
<dbReference type="STRING" id="1109443.G4TP07"/>
<dbReference type="AlphaFoldDB" id="G4TP07"/>
<dbReference type="Proteomes" id="UP000007148">
    <property type="component" value="Unassembled WGS sequence"/>
</dbReference>
<dbReference type="InParanoid" id="G4TP07"/>